<dbReference type="InterPro" id="IPR013332">
    <property type="entry name" value="KPR_N"/>
</dbReference>
<evidence type="ECO:0000256" key="2">
    <source>
        <dbReference type="ARBA" id="ARBA00007870"/>
    </source>
</evidence>
<evidence type="ECO:0000256" key="9">
    <source>
        <dbReference type="ARBA" id="ARBA00048793"/>
    </source>
</evidence>
<dbReference type="InterPro" id="IPR050838">
    <property type="entry name" value="Ketopantoate_reductase"/>
</dbReference>
<evidence type="ECO:0000256" key="6">
    <source>
        <dbReference type="ARBA" id="ARBA00022857"/>
    </source>
</evidence>
<dbReference type="SUPFAM" id="SSF51735">
    <property type="entry name" value="NAD(P)-binding Rossmann-fold domains"/>
    <property type="match status" value="1"/>
</dbReference>
<comment type="similarity">
    <text evidence="2 10">Belongs to the ketopantoate reductase family.</text>
</comment>
<evidence type="ECO:0000313" key="14">
    <source>
        <dbReference type="Proteomes" id="UP001164472"/>
    </source>
</evidence>
<dbReference type="InterPro" id="IPR008927">
    <property type="entry name" value="6-PGluconate_DH-like_C_sf"/>
</dbReference>
<evidence type="ECO:0000256" key="4">
    <source>
        <dbReference type="ARBA" id="ARBA00019465"/>
    </source>
</evidence>
<dbReference type="InterPro" id="IPR036291">
    <property type="entry name" value="NAD(P)-bd_dom_sf"/>
</dbReference>
<dbReference type="NCBIfam" id="TIGR00745">
    <property type="entry name" value="apbA_panE"/>
    <property type="match status" value="1"/>
</dbReference>
<dbReference type="GO" id="GO:0008677">
    <property type="term" value="F:2-dehydropantoate 2-reductase activity"/>
    <property type="evidence" value="ECO:0007669"/>
    <property type="project" value="UniProtKB-EC"/>
</dbReference>
<dbReference type="Gene3D" id="1.10.1040.10">
    <property type="entry name" value="N-(1-d-carboxylethyl)-l-norvaline Dehydrogenase, domain 2"/>
    <property type="match status" value="1"/>
</dbReference>
<proteinExistence type="inferred from homology"/>
<dbReference type="EC" id="1.1.1.169" evidence="3 10"/>
<comment type="catalytic activity">
    <reaction evidence="9 10">
        <text>(R)-pantoate + NADP(+) = 2-dehydropantoate + NADPH + H(+)</text>
        <dbReference type="Rhea" id="RHEA:16233"/>
        <dbReference type="ChEBI" id="CHEBI:11561"/>
        <dbReference type="ChEBI" id="CHEBI:15378"/>
        <dbReference type="ChEBI" id="CHEBI:15980"/>
        <dbReference type="ChEBI" id="CHEBI:57783"/>
        <dbReference type="ChEBI" id="CHEBI:58349"/>
        <dbReference type="EC" id="1.1.1.169"/>
    </reaction>
</comment>
<evidence type="ECO:0000256" key="8">
    <source>
        <dbReference type="ARBA" id="ARBA00032024"/>
    </source>
</evidence>
<keyword evidence="5 10" id="KW-0566">Pantothenate biosynthesis</keyword>
<name>A0A9E8KNI7_9ALTE</name>
<dbReference type="InterPro" id="IPR013328">
    <property type="entry name" value="6PGD_dom2"/>
</dbReference>
<evidence type="ECO:0000259" key="12">
    <source>
        <dbReference type="Pfam" id="PF08546"/>
    </source>
</evidence>
<evidence type="ECO:0000259" key="11">
    <source>
        <dbReference type="Pfam" id="PF02558"/>
    </source>
</evidence>
<dbReference type="GO" id="GO:0050661">
    <property type="term" value="F:NADP binding"/>
    <property type="evidence" value="ECO:0007669"/>
    <property type="project" value="TreeGrafter"/>
</dbReference>
<feature type="domain" description="Ketopantoate reductase C-terminal" evidence="12">
    <location>
        <begin position="184"/>
        <end position="306"/>
    </location>
</feature>
<evidence type="ECO:0000313" key="13">
    <source>
        <dbReference type="EMBL" id="UZW73280.1"/>
    </source>
</evidence>
<comment type="pathway">
    <text evidence="1 10">Cofactor biosynthesis; (R)-pantothenate biosynthesis; (R)-pantoate from 3-methyl-2-oxobutanoate: step 2/2.</text>
</comment>
<evidence type="ECO:0000256" key="3">
    <source>
        <dbReference type="ARBA" id="ARBA00013014"/>
    </source>
</evidence>
<gene>
    <name evidence="13" type="ORF">NNL22_09460</name>
</gene>
<dbReference type="Pfam" id="PF02558">
    <property type="entry name" value="ApbA"/>
    <property type="match status" value="1"/>
</dbReference>
<keyword evidence="6 10" id="KW-0521">NADP</keyword>
<dbReference type="PANTHER" id="PTHR43765">
    <property type="entry name" value="2-DEHYDROPANTOATE 2-REDUCTASE-RELATED"/>
    <property type="match status" value="1"/>
</dbReference>
<dbReference type="EMBL" id="CP101527">
    <property type="protein sequence ID" value="UZW73280.1"/>
    <property type="molecule type" value="Genomic_DNA"/>
</dbReference>
<evidence type="ECO:0000256" key="5">
    <source>
        <dbReference type="ARBA" id="ARBA00022655"/>
    </source>
</evidence>
<keyword evidence="14" id="KW-1185">Reference proteome</keyword>
<sequence length="308" mass="33976">MAEQPTIHILGAGALGSLWAAQLSQQNHVILLVKPDTVDPAQSYRSFQFVDQNQTSTVTLPCEPSISHVKEEHLIETLLVFTKSYDTLNAVKQLAPRITPLTRIVLFQNGMGSQQEVTNLLPNNPIFAASTTEGANRPDKSRVIYAGKGETWLGSIGAQQPECELKSLSSLLASSGLKLTRTPDIWEKLWLKLAINCAINPYTALLDCNNGELIGQPLFDNSITLLCHELSQAMKISGIEKTADELQALVIDVINKTANNVSSMLQDVRAGKQTEIEYINGYIESLAHTHELSMPTNLWLLQQVRARY</sequence>
<evidence type="ECO:0000256" key="1">
    <source>
        <dbReference type="ARBA" id="ARBA00004994"/>
    </source>
</evidence>
<comment type="function">
    <text evidence="10">Catalyzes the NADPH-dependent reduction of ketopantoate into pantoic acid.</text>
</comment>
<accession>A0A9E8KNI7</accession>
<keyword evidence="7 10" id="KW-0560">Oxidoreductase</keyword>
<dbReference type="GO" id="GO:0015940">
    <property type="term" value="P:pantothenate biosynthetic process"/>
    <property type="evidence" value="ECO:0007669"/>
    <property type="project" value="UniProtKB-KW"/>
</dbReference>
<reference evidence="13" key="1">
    <citation type="submission" date="2022-07" db="EMBL/GenBank/DDBJ databases">
        <title>Alkalimarinus sp. nov., isolated from gut of a Alitta virens.</title>
        <authorList>
            <person name="Yang A.I."/>
            <person name="Shin N.-R."/>
        </authorList>
    </citation>
    <scope>NUCLEOTIDE SEQUENCE</scope>
    <source>
        <strain evidence="13">FA028</strain>
    </source>
</reference>
<evidence type="ECO:0000256" key="7">
    <source>
        <dbReference type="ARBA" id="ARBA00023002"/>
    </source>
</evidence>
<dbReference type="RefSeq" id="WP_251812993.1">
    <property type="nucleotide sequence ID" value="NZ_CP101527.1"/>
</dbReference>
<dbReference type="Gene3D" id="3.40.50.720">
    <property type="entry name" value="NAD(P)-binding Rossmann-like Domain"/>
    <property type="match status" value="1"/>
</dbReference>
<evidence type="ECO:0000256" key="10">
    <source>
        <dbReference type="RuleBase" id="RU362068"/>
    </source>
</evidence>
<dbReference type="GO" id="GO:0005737">
    <property type="term" value="C:cytoplasm"/>
    <property type="evidence" value="ECO:0007669"/>
    <property type="project" value="TreeGrafter"/>
</dbReference>
<dbReference type="InterPro" id="IPR003710">
    <property type="entry name" value="ApbA"/>
</dbReference>
<dbReference type="InterPro" id="IPR013752">
    <property type="entry name" value="KPA_reductase"/>
</dbReference>
<dbReference type="AlphaFoldDB" id="A0A9E8KNI7"/>
<dbReference type="Pfam" id="PF08546">
    <property type="entry name" value="ApbA_C"/>
    <property type="match status" value="1"/>
</dbReference>
<dbReference type="KEGG" id="asem:NNL22_09460"/>
<dbReference type="Proteomes" id="UP001164472">
    <property type="component" value="Chromosome"/>
</dbReference>
<organism evidence="13 14">
    <name type="scientific">Alkalimarinus sediminis</name>
    <dbReference type="NCBI Taxonomy" id="1632866"/>
    <lineage>
        <taxon>Bacteria</taxon>
        <taxon>Pseudomonadati</taxon>
        <taxon>Pseudomonadota</taxon>
        <taxon>Gammaproteobacteria</taxon>
        <taxon>Alteromonadales</taxon>
        <taxon>Alteromonadaceae</taxon>
        <taxon>Alkalimarinus</taxon>
    </lineage>
</organism>
<feature type="domain" description="Ketopantoate reductase N-terminal" evidence="11">
    <location>
        <begin position="7"/>
        <end position="156"/>
    </location>
</feature>
<dbReference type="PANTHER" id="PTHR43765:SF2">
    <property type="entry name" value="2-DEHYDROPANTOATE 2-REDUCTASE"/>
    <property type="match status" value="1"/>
</dbReference>
<dbReference type="SUPFAM" id="SSF48179">
    <property type="entry name" value="6-phosphogluconate dehydrogenase C-terminal domain-like"/>
    <property type="match status" value="1"/>
</dbReference>
<protein>
    <recommendedName>
        <fullName evidence="4 10">2-dehydropantoate 2-reductase</fullName>
        <ecNumber evidence="3 10">1.1.1.169</ecNumber>
    </recommendedName>
    <alternativeName>
        <fullName evidence="8 10">Ketopantoate reductase</fullName>
    </alternativeName>
</protein>